<dbReference type="InterPro" id="IPR012910">
    <property type="entry name" value="Plug_dom"/>
</dbReference>
<dbReference type="CDD" id="cd01347">
    <property type="entry name" value="ligand_gated_channel"/>
    <property type="match status" value="1"/>
</dbReference>
<evidence type="ECO:0000256" key="9">
    <source>
        <dbReference type="PROSITE-ProRule" id="PRU01360"/>
    </source>
</evidence>
<keyword evidence="5" id="KW-0732">Signal</keyword>
<evidence type="ECO:0000256" key="1">
    <source>
        <dbReference type="ARBA" id="ARBA00004571"/>
    </source>
</evidence>
<dbReference type="SUPFAM" id="SSF56935">
    <property type="entry name" value="Porins"/>
    <property type="match status" value="1"/>
</dbReference>
<evidence type="ECO:0000256" key="8">
    <source>
        <dbReference type="ARBA" id="ARBA00023237"/>
    </source>
</evidence>
<dbReference type="GO" id="GO:0015344">
    <property type="term" value="F:siderophore uptake transmembrane transporter activity"/>
    <property type="evidence" value="ECO:0007669"/>
    <property type="project" value="TreeGrafter"/>
</dbReference>
<reference evidence="13" key="1">
    <citation type="submission" date="2021-06" db="EMBL/GenBank/DDBJ databases">
        <title>44 bacteria genomes isolated from Dapeng, Shenzhen.</title>
        <authorList>
            <person name="Zheng W."/>
            <person name="Yu S."/>
            <person name="Huang Y."/>
        </authorList>
    </citation>
    <scope>NUCLEOTIDE SEQUENCE</scope>
    <source>
        <strain evidence="13">DP5N28-2</strain>
    </source>
</reference>
<keyword evidence="8 9" id="KW-0998">Cell outer membrane</keyword>
<keyword evidence="4 9" id="KW-0812">Transmembrane</keyword>
<dbReference type="EMBL" id="JAHVHU010000008">
    <property type="protein sequence ID" value="MBY5958250.1"/>
    <property type="molecule type" value="Genomic_DNA"/>
</dbReference>
<evidence type="ECO:0000256" key="4">
    <source>
        <dbReference type="ARBA" id="ARBA00022692"/>
    </source>
</evidence>
<evidence type="ECO:0000256" key="3">
    <source>
        <dbReference type="ARBA" id="ARBA00022452"/>
    </source>
</evidence>
<keyword evidence="3 9" id="KW-1134">Transmembrane beta strand</keyword>
<dbReference type="PROSITE" id="PS01156">
    <property type="entry name" value="TONB_DEPENDENT_REC_2"/>
    <property type="match status" value="1"/>
</dbReference>
<evidence type="ECO:0000313" key="14">
    <source>
        <dbReference type="Proteomes" id="UP000753961"/>
    </source>
</evidence>
<evidence type="ECO:0000256" key="10">
    <source>
        <dbReference type="RuleBase" id="RU003357"/>
    </source>
</evidence>
<dbReference type="Pfam" id="PF00593">
    <property type="entry name" value="TonB_dep_Rec_b-barrel"/>
    <property type="match status" value="1"/>
</dbReference>
<proteinExistence type="inferred from homology"/>
<dbReference type="InterPro" id="IPR000531">
    <property type="entry name" value="Beta-barrel_TonB"/>
</dbReference>
<comment type="subcellular location">
    <subcellularLocation>
        <location evidence="1 9">Cell outer membrane</location>
        <topology evidence="1 9">Multi-pass membrane protein</topology>
    </subcellularLocation>
</comment>
<dbReference type="InterPro" id="IPR037066">
    <property type="entry name" value="Plug_dom_sf"/>
</dbReference>
<dbReference type="Gene3D" id="2.170.130.10">
    <property type="entry name" value="TonB-dependent receptor, plug domain"/>
    <property type="match status" value="1"/>
</dbReference>
<evidence type="ECO:0000256" key="7">
    <source>
        <dbReference type="ARBA" id="ARBA00023136"/>
    </source>
</evidence>
<accession>A0A953HTQ3</accession>
<organism evidence="13 14">
    <name type="scientific">Membranihabitans marinus</name>
    <dbReference type="NCBI Taxonomy" id="1227546"/>
    <lineage>
        <taxon>Bacteria</taxon>
        <taxon>Pseudomonadati</taxon>
        <taxon>Bacteroidota</taxon>
        <taxon>Saprospiria</taxon>
        <taxon>Saprospirales</taxon>
        <taxon>Saprospiraceae</taxon>
        <taxon>Membranihabitans</taxon>
    </lineage>
</organism>
<keyword evidence="13" id="KW-0675">Receptor</keyword>
<dbReference type="PANTHER" id="PTHR30069:SF49">
    <property type="entry name" value="OUTER MEMBRANE PROTEIN C"/>
    <property type="match status" value="1"/>
</dbReference>
<evidence type="ECO:0000256" key="2">
    <source>
        <dbReference type="ARBA" id="ARBA00022448"/>
    </source>
</evidence>
<dbReference type="PANTHER" id="PTHR30069">
    <property type="entry name" value="TONB-DEPENDENT OUTER MEMBRANE RECEPTOR"/>
    <property type="match status" value="1"/>
</dbReference>
<protein>
    <submittedName>
        <fullName evidence="13">TonB-dependent receptor</fullName>
    </submittedName>
</protein>
<evidence type="ECO:0000259" key="11">
    <source>
        <dbReference type="Pfam" id="PF00593"/>
    </source>
</evidence>
<evidence type="ECO:0000259" key="12">
    <source>
        <dbReference type="Pfam" id="PF07715"/>
    </source>
</evidence>
<comment type="caution">
    <text evidence="13">The sequence shown here is derived from an EMBL/GenBank/DDBJ whole genome shotgun (WGS) entry which is preliminary data.</text>
</comment>
<dbReference type="InterPro" id="IPR036942">
    <property type="entry name" value="Beta-barrel_TonB_sf"/>
</dbReference>
<name>A0A953HTQ3_9BACT</name>
<evidence type="ECO:0000256" key="6">
    <source>
        <dbReference type="ARBA" id="ARBA00023077"/>
    </source>
</evidence>
<dbReference type="InterPro" id="IPR039426">
    <property type="entry name" value="TonB-dep_rcpt-like"/>
</dbReference>
<evidence type="ECO:0000313" key="13">
    <source>
        <dbReference type="EMBL" id="MBY5958250.1"/>
    </source>
</evidence>
<keyword evidence="7 9" id="KW-0472">Membrane</keyword>
<dbReference type="Pfam" id="PF07715">
    <property type="entry name" value="Plug"/>
    <property type="match status" value="1"/>
</dbReference>
<dbReference type="RefSeq" id="WP_222579788.1">
    <property type="nucleotide sequence ID" value="NZ_JAHVHU010000008.1"/>
</dbReference>
<dbReference type="GO" id="GO:0009279">
    <property type="term" value="C:cell outer membrane"/>
    <property type="evidence" value="ECO:0007669"/>
    <property type="project" value="UniProtKB-SubCell"/>
</dbReference>
<keyword evidence="6 10" id="KW-0798">TonB box</keyword>
<evidence type="ECO:0000256" key="5">
    <source>
        <dbReference type="ARBA" id="ARBA00022729"/>
    </source>
</evidence>
<dbReference type="PROSITE" id="PS52016">
    <property type="entry name" value="TONB_DEPENDENT_REC_3"/>
    <property type="match status" value="1"/>
</dbReference>
<dbReference type="GO" id="GO:0044718">
    <property type="term" value="P:siderophore transmembrane transport"/>
    <property type="evidence" value="ECO:0007669"/>
    <property type="project" value="TreeGrafter"/>
</dbReference>
<keyword evidence="2 9" id="KW-0813">Transport</keyword>
<sequence>MKRLRFLITGILFLLYFFIISSVQAQDNKTIILRDTAVESPITGATFQYGDQSGISDEEGQITYQVLDQENMHLSHISYGTWILTADALASAESPMVFHRSSSAVSLFPVTIISVRPKTEESKVLDLDFQEKMAHDAGALLTQTPAIGTIRKGGNYGFDPVLRGFKYDQLNIVMNGSQSATAACPNRMDPPTSQMAPNMIDRIEILKGPYALRYGAGFGGTINFVANDPRFASSTTSFGRLSGGYETNGQLLRSEAMVGLRGEKYETNLYGSWSQGNDYTTGQASTVQADFKRVSFGGQVNFKLASNQTLQLSANKNVARDADFPALGMDLRDDDTWMFQASHKVTPVHSNLQSWTTTLFGSFVDHLMDNGLKPLNPRMMNAATNAKTNNYGGRMEGIWNTGSGKWFTGADVRIENARGIRTREFLMGPNAGKVLYDNAWQNSQISKAGLFTEYKFPIDRYRFVFSGRVDLNHAMLSNADQEFTQHYDQTTNTQLNPNIALGGLRYFDHGMTVGLWLGHARRSGSLTERFINYFPVGQDPYEMLGNPMLRPEKNNQVDLTYEWKTVQSALNVDVFAAYMTDYISSVIQKDLNPRLPMSPGVRKYMNIDQALKTGIEIRWKQNLTRSLSHQIAFAYTYGQNLKLDEPLPEIAPFDVRYRLAGSFFQQKFRPEVQFRYVSAQDRISSEFGETITPSFSLLDLHMGYTVTQNIGINVSVNNLLNKGYYEHLNRSVRGSKNPIYAPGRSFLFSFNVRF</sequence>
<keyword evidence="14" id="KW-1185">Reference proteome</keyword>
<dbReference type="Proteomes" id="UP000753961">
    <property type="component" value="Unassembled WGS sequence"/>
</dbReference>
<gene>
    <name evidence="13" type="ORF">KUV50_08920</name>
</gene>
<feature type="domain" description="TonB-dependent receptor-like beta-barrel" evidence="11">
    <location>
        <begin position="278"/>
        <end position="719"/>
    </location>
</feature>
<dbReference type="Gene3D" id="2.40.170.20">
    <property type="entry name" value="TonB-dependent receptor, beta-barrel domain"/>
    <property type="match status" value="1"/>
</dbReference>
<dbReference type="AlphaFoldDB" id="A0A953HTQ3"/>
<comment type="similarity">
    <text evidence="9 10">Belongs to the TonB-dependent receptor family.</text>
</comment>
<dbReference type="InterPro" id="IPR010917">
    <property type="entry name" value="TonB_rcpt_CS"/>
</dbReference>
<feature type="domain" description="TonB-dependent receptor plug" evidence="12">
    <location>
        <begin position="128"/>
        <end position="218"/>
    </location>
</feature>